<name>A0A2G7HG38_9CLOT</name>
<dbReference type="Pfam" id="PF03169">
    <property type="entry name" value="OPT"/>
    <property type="match status" value="1"/>
</dbReference>
<evidence type="ECO:0000256" key="3">
    <source>
        <dbReference type="ARBA" id="ARBA00022692"/>
    </source>
</evidence>
<dbReference type="InterPro" id="IPR045035">
    <property type="entry name" value="YSL-like"/>
</dbReference>
<protein>
    <submittedName>
        <fullName evidence="7">Oligopeptide transporter, OPT family</fullName>
    </submittedName>
</protein>
<evidence type="ECO:0000256" key="6">
    <source>
        <dbReference type="SAM" id="Phobius"/>
    </source>
</evidence>
<dbReference type="InterPro" id="IPR004814">
    <property type="entry name" value="Oligopep_transpt"/>
</dbReference>
<reference evidence="7 8" key="1">
    <citation type="submission" date="2017-10" db="EMBL/GenBank/DDBJ databases">
        <title>Reclassification of Eubacterium combesii and discrepancies in the nomenclature of botulinum neurotoxin producing clostridia. Request for an Opinion.</title>
        <authorList>
            <person name="Dobritsa A.P."/>
            <person name="Kutumbaka K.K."/>
            <person name="Samadpour M."/>
        </authorList>
    </citation>
    <scope>NUCLEOTIDE SEQUENCE [LARGE SCALE GENOMIC DNA]</scope>
    <source>
        <strain evidence="7 8">DSM 20696</strain>
    </source>
</reference>
<feature type="transmembrane region" description="Helical" evidence="6">
    <location>
        <begin position="508"/>
        <end position="531"/>
    </location>
</feature>
<feature type="transmembrane region" description="Helical" evidence="6">
    <location>
        <begin position="121"/>
        <end position="141"/>
    </location>
</feature>
<dbReference type="InterPro" id="IPR004813">
    <property type="entry name" value="OPT"/>
</dbReference>
<evidence type="ECO:0000256" key="2">
    <source>
        <dbReference type="ARBA" id="ARBA00022448"/>
    </source>
</evidence>
<keyword evidence="4 6" id="KW-1133">Transmembrane helix</keyword>
<feature type="transmembrane region" description="Helical" evidence="6">
    <location>
        <begin position="609"/>
        <end position="632"/>
    </location>
</feature>
<dbReference type="Proteomes" id="UP000231322">
    <property type="component" value="Unassembled WGS sequence"/>
</dbReference>
<keyword evidence="3 6" id="KW-0812">Transmembrane</keyword>
<feature type="transmembrane region" description="Helical" evidence="6">
    <location>
        <begin position="361"/>
        <end position="386"/>
    </location>
</feature>
<evidence type="ECO:0000256" key="4">
    <source>
        <dbReference type="ARBA" id="ARBA00022989"/>
    </source>
</evidence>
<keyword evidence="2" id="KW-0813">Transport</keyword>
<organism evidence="7 8">
    <name type="scientific">Clostridium combesii</name>
    <dbReference type="NCBI Taxonomy" id="39481"/>
    <lineage>
        <taxon>Bacteria</taxon>
        <taxon>Bacillati</taxon>
        <taxon>Bacillota</taxon>
        <taxon>Clostridia</taxon>
        <taxon>Eubacteriales</taxon>
        <taxon>Clostridiaceae</taxon>
        <taxon>Clostridium</taxon>
    </lineage>
</organism>
<feature type="transmembrane region" description="Helical" evidence="6">
    <location>
        <begin position="94"/>
        <end position="115"/>
    </location>
</feature>
<dbReference type="NCBIfam" id="TIGR00733">
    <property type="entry name" value="OPT family oligopeptide transporter"/>
    <property type="match status" value="1"/>
</dbReference>
<comment type="caution">
    <text evidence="7">The sequence shown here is derived from an EMBL/GenBank/DDBJ whole genome shotgun (WGS) entry which is preliminary data.</text>
</comment>
<dbReference type="PANTHER" id="PTHR31645">
    <property type="entry name" value="OLIGOPEPTIDE TRANSPORTER YGL114W-RELATED"/>
    <property type="match status" value="1"/>
</dbReference>
<dbReference type="EMBL" id="PEIK01000007">
    <property type="protein sequence ID" value="PIH04075.1"/>
    <property type="molecule type" value="Genomic_DNA"/>
</dbReference>
<evidence type="ECO:0000313" key="7">
    <source>
        <dbReference type="EMBL" id="PIH04075.1"/>
    </source>
</evidence>
<feature type="transmembrane region" description="Helical" evidence="6">
    <location>
        <begin position="392"/>
        <end position="410"/>
    </location>
</feature>
<dbReference type="GO" id="GO:0035673">
    <property type="term" value="F:oligopeptide transmembrane transporter activity"/>
    <property type="evidence" value="ECO:0007669"/>
    <property type="project" value="InterPro"/>
</dbReference>
<feature type="transmembrane region" description="Helical" evidence="6">
    <location>
        <begin position="288"/>
        <end position="310"/>
    </location>
</feature>
<accession>A0A2G7HG38</accession>
<dbReference type="GO" id="GO:0016020">
    <property type="term" value="C:membrane"/>
    <property type="evidence" value="ECO:0007669"/>
    <property type="project" value="UniProtKB-SubCell"/>
</dbReference>
<gene>
    <name evidence="7" type="ORF">CS538_10130</name>
</gene>
<evidence type="ECO:0000256" key="1">
    <source>
        <dbReference type="ARBA" id="ARBA00004141"/>
    </source>
</evidence>
<dbReference type="AlphaFoldDB" id="A0A2G7HG38"/>
<sequence>MSNQKCKLAKEAYGGCKGENYEPFIPITEAMPETTGYSIILGIVMACLFAAANTYLGLKVGLTIAAGIPGAILATGILKGLFRRNNILEANMVASLAAMGESIAGGIIFTLPALILWKFELSITTIIIVTIIGGLMGTFFITPLRRFLIVEEHGELVYPESMAAAEVLVTGSQGGEGFKTVVSGLGVGGAYKFLSGGFKLWNEQASYVFKSYQGTMISVDTLASLLGVGFIVGTKASLLMFGGSVIAWFGLIPLIKYLGAGLAAPLFPSTKLIVNMTAPEIWSSYIKYIGAGAVAMGGFISLAKSMPTIIKSFKQAMEGMGHGGKEDTSRINIEAPITWVLGAAVFGFALTWLFPMIRGGFIGGLLAVLFSFFFAVVSARMVGIIGASNNPVSGMTIATLLFVTTILKLTGVVGNEGLRKSILIGGVVCVAIAVAGGAAQSLKTTFIIGGTPKKVQIGMFIAIACSSGFAAIVVKMLHSAYGIGSADVSAPQASLMKMLVEGIMSAKLPWTLVLVGAAIAIFCELASIPILPVALGIYLPISLNSAILTGGILRVLVERKFKKDEERKSESVEKGVLLASGLVAGDALIGIVIAVFATLNVNIAFGEKIMPTIANSNIVSFVIFILLGVWIYKFACSKKEVACNKNEGANV</sequence>
<keyword evidence="5 6" id="KW-0472">Membrane</keyword>
<evidence type="ECO:0000256" key="5">
    <source>
        <dbReference type="ARBA" id="ARBA00023136"/>
    </source>
</evidence>
<feature type="transmembrane region" description="Helical" evidence="6">
    <location>
        <begin position="337"/>
        <end position="354"/>
    </location>
</feature>
<feature type="transmembrane region" description="Helical" evidence="6">
    <location>
        <begin position="537"/>
        <end position="556"/>
    </location>
</feature>
<comment type="subcellular location">
    <subcellularLocation>
        <location evidence="1">Membrane</location>
        <topology evidence="1">Multi-pass membrane protein</topology>
    </subcellularLocation>
</comment>
<feature type="transmembrane region" description="Helical" evidence="6">
    <location>
        <begin position="422"/>
        <end position="442"/>
    </location>
</feature>
<feature type="transmembrane region" description="Helical" evidence="6">
    <location>
        <begin position="245"/>
        <end position="267"/>
    </location>
</feature>
<feature type="transmembrane region" description="Helical" evidence="6">
    <location>
        <begin position="214"/>
        <end position="233"/>
    </location>
</feature>
<keyword evidence="8" id="KW-1185">Reference proteome</keyword>
<feature type="transmembrane region" description="Helical" evidence="6">
    <location>
        <begin position="37"/>
        <end position="56"/>
    </location>
</feature>
<evidence type="ECO:0000313" key="8">
    <source>
        <dbReference type="Proteomes" id="UP000231322"/>
    </source>
</evidence>
<feature type="transmembrane region" description="Helical" evidence="6">
    <location>
        <begin position="62"/>
        <end position="82"/>
    </location>
</feature>
<feature type="transmembrane region" description="Helical" evidence="6">
    <location>
        <begin position="576"/>
        <end position="597"/>
    </location>
</feature>
<dbReference type="PANTHER" id="PTHR31645:SF0">
    <property type="entry name" value="OLIGOPEPTIDE TRANSPORTER YGL114W-RELATED"/>
    <property type="match status" value="1"/>
</dbReference>
<dbReference type="RefSeq" id="WP_099839376.1">
    <property type="nucleotide sequence ID" value="NZ_PEIK01000007.1"/>
</dbReference>
<proteinExistence type="predicted"/>
<feature type="transmembrane region" description="Helical" evidence="6">
    <location>
        <begin position="454"/>
        <end position="474"/>
    </location>
</feature>